<proteinExistence type="predicted"/>
<dbReference type="Proteomes" id="UP001201020">
    <property type="component" value="Chromosome"/>
</dbReference>
<dbReference type="InterPro" id="IPR036390">
    <property type="entry name" value="WH_DNA-bd_sf"/>
</dbReference>
<feature type="transmembrane region" description="Helical" evidence="1">
    <location>
        <begin position="125"/>
        <end position="144"/>
    </location>
</feature>
<reference evidence="2" key="1">
    <citation type="journal article" date="2022" name="Nat. Microbiol.">
        <title>Unique mobile elements and scalable gene flow at the prokaryote-eukaryote boundary revealed by circularized Asgard archaea genomes.</title>
        <authorList>
            <person name="Wu F."/>
            <person name="Speth D.R."/>
            <person name="Philosof A."/>
            <person name="Cremiere A."/>
            <person name="Narayanan A."/>
            <person name="Barco R.A."/>
            <person name="Connon S.A."/>
            <person name="Amend J.P."/>
            <person name="Antoshechkin I.A."/>
            <person name="Orphan V.J."/>
        </authorList>
    </citation>
    <scope>NUCLEOTIDE SEQUENCE</scope>
    <source>
        <strain evidence="2">PM71</strain>
    </source>
</reference>
<evidence type="ECO:0000313" key="2">
    <source>
        <dbReference type="EMBL" id="UJG41429.1"/>
    </source>
</evidence>
<dbReference type="AlphaFoldDB" id="A0A9Y1FM21"/>
<dbReference type="EMBL" id="CP084166">
    <property type="protein sequence ID" value="UJG41429.1"/>
    <property type="molecule type" value="Genomic_DNA"/>
</dbReference>
<gene>
    <name evidence="2" type="ORF">K9W45_02955</name>
</gene>
<name>A0A9Y1FM21_9ARCH</name>
<feature type="transmembrane region" description="Helical" evidence="1">
    <location>
        <begin position="100"/>
        <end position="119"/>
    </location>
</feature>
<organism evidence="2">
    <name type="scientific">Candidatus Heimdallarchaeum aukensis</name>
    <dbReference type="NCBI Taxonomy" id="2876573"/>
    <lineage>
        <taxon>Archaea</taxon>
        <taxon>Promethearchaeati</taxon>
        <taxon>Candidatus Heimdallarchaeota</taxon>
        <taxon>Candidatus Heimdallarchaeia (ex Rinke et al. 2021) (nom. nud.)</taxon>
        <taxon>Candidatus Heimdallarchaeales</taxon>
        <taxon>Candidatus Heimdallarchaeaceae</taxon>
        <taxon>Candidatus Heimdallarchaeum</taxon>
    </lineage>
</organism>
<keyword evidence="1" id="KW-0472">Membrane</keyword>
<evidence type="ECO:0008006" key="3">
    <source>
        <dbReference type="Google" id="ProtNLM"/>
    </source>
</evidence>
<protein>
    <recommendedName>
        <fullName evidence="3">LexA repressor DNA-binding domain-containing protein</fullName>
    </recommendedName>
</protein>
<sequence length="162" mass="18717">MSIDIDLSPLSHPSTLKLFLFAKSCYPDDFGVREAKRKLEFHSISNVAWHLNKLEEAGLIEKLPSNRYKLLENSLKIKEIEVPVTLTAQLIKDEIITKKVFLLSFMITATIATIIVIFFNPLVAALNGIFLLVINCVFYLEEYFSTKKQLSFYKWKEKKKNN</sequence>
<keyword evidence="1" id="KW-0812">Transmembrane</keyword>
<evidence type="ECO:0000256" key="1">
    <source>
        <dbReference type="SAM" id="Phobius"/>
    </source>
</evidence>
<dbReference type="SUPFAM" id="SSF46785">
    <property type="entry name" value="Winged helix' DNA-binding domain"/>
    <property type="match status" value="1"/>
</dbReference>
<keyword evidence="1" id="KW-1133">Transmembrane helix</keyword>
<accession>A0A9Y1FM21</accession>